<dbReference type="OrthoDB" id="619536at2759"/>
<comment type="caution">
    <text evidence="1">The sequence shown here is derived from an EMBL/GenBank/DDBJ whole genome shotgun (WGS) entry which is preliminary data.</text>
</comment>
<name>A0A8J2NVP2_9HEXA</name>
<reference evidence="1" key="1">
    <citation type="submission" date="2021-06" db="EMBL/GenBank/DDBJ databases">
        <authorList>
            <person name="Hodson N. C."/>
            <person name="Mongue J. A."/>
            <person name="Jaron S. K."/>
        </authorList>
    </citation>
    <scope>NUCLEOTIDE SEQUENCE</scope>
</reference>
<keyword evidence="2" id="KW-1185">Reference proteome</keyword>
<gene>
    <name evidence="1" type="ORF">AFUS01_LOCUS5872</name>
</gene>
<dbReference type="Proteomes" id="UP000708208">
    <property type="component" value="Unassembled WGS sequence"/>
</dbReference>
<dbReference type="GO" id="GO:0005886">
    <property type="term" value="C:plasma membrane"/>
    <property type="evidence" value="ECO:0007669"/>
    <property type="project" value="TreeGrafter"/>
</dbReference>
<accession>A0A8J2NVP2</accession>
<proteinExistence type="predicted"/>
<feature type="non-terminal residue" evidence="1">
    <location>
        <position position="1"/>
    </location>
</feature>
<evidence type="ECO:0008006" key="3">
    <source>
        <dbReference type="Google" id="ProtNLM"/>
    </source>
</evidence>
<dbReference type="GO" id="GO:0019432">
    <property type="term" value="P:triglyceride biosynthetic process"/>
    <property type="evidence" value="ECO:0007669"/>
    <property type="project" value="TreeGrafter"/>
</dbReference>
<dbReference type="EMBL" id="CAJVCH010037982">
    <property type="protein sequence ID" value="CAG7716359.1"/>
    <property type="molecule type" value="Genomic_DNA"/>
</dbReference>
<dbReference type="AlphaFoldDB" id="A0A8J2NVP2"/>
<dbReference type="InterPro" id="IPR045034">
    <property type="entry name" value="O-acyltransferase_WSD1-like"/>
</dbReference>
<dbReference type="PANTHER" id="PTHR31650:SF1">
    <property type="entry name" value="WAX ESTER SYNTHASE_DIACYLGLYCEROL ACYLTRANSFERASE 4-RELATED"/>
    <property type="match status" value="1"/>
</dbReference>
<dbReference type="PANTHER" id="PTHR31650">
    <property type="entry name" value="O-ACYLTRANSFERASE (WSD1-LIKE) FAMILY PROTEIN"/>
    <property type="match status" value="1"/>
</dbReference>
<sequence>TINLKLSRPDLQLVTGLNTFFTNGKGLNFPANIVATFVLPGGFTISDTTAREVFQDRLLNLEKPNGELIYGKFKMYWTNFLGYACWKEDRDFKLSRHIRNYDYPGQMSLPSAPSQAILESKLSLLLRTKWIRTQSPWEVLLIQNYRGSGQTVFIFRIDHALGDGRSFLGILRNVTGAELKFPSFKISVALKKSDLFFKSLEIPFYSYLHLLEYGDRKRLPAGPGPLGLDYGGTTISISPEIPVEVIKRIKKHFNVSYACVLYAAISGAISRALEGSDQNVPNDFSAGLVLPKPNPSSSSSTDSSDDLSLEAYFAETTLPLKASTGAERLLQIEKSLQLLRKSCIPMAFDLIFKMHALLPLAWMSRRMPKTPSVSISIVPVTTSRDSYQGFEISEMSSFISNMLDYDISIVTYGLNNKQRLSFCPMRWAQLVTNCKTSEGKKFPEKAVLRVVHCKCDEYSVAIIGRLPNQLWLFPVIFYKLFLGKNLTR</sequence>
<protein>
    <recommendedName>
        <fullName evidence="3">Diacylglycerol O-acyltransferase</fullName>
    </recommendedName>
</protein>
<evidence type="ECO:0000313" key="2">
    <source>
        <dbReference type="Proteomes" id="UP000708208"/>
    </source>
</evidence>
<organism evidence="1 2">
    <name type="scientific">Allacma fusca</name>
    <dbReference type="NCBI Taxonomy" id="39272"/>
    <lineage>
        <taxon>Eukaryota</taxon>
        <taxon>Metazoa</taxon>
        <taxon>Ecdysozoa</taxon>
        <taxon>Arthropoda</taxon>
        <taxon>Hexapoda</taxon>
        <taxon>Collembola</taxon>
        <taxon>Symphypleona</taxon>
        <taxon>Sminthuridae</taxon>
        <taxon>Allacma</taxon>
    </lineage>
</organism>
<evidence type="ECO:0000313" key="1">
    <source>
        <dbReference type="EMBL" id="CAG7716359.1"/>
    </source>
</evidence>
<dbReference type="GO" id="GO:0008374">
    <property type="term" value="F:O-acyltransferase activity"/>
    <property type="evidence" value="ECO:0007669"/>
    <property type="project" value="InterPro"/>
</dbReference>